<name>A0A1H8TDH1_9RHOB</name>
<dbReference type="RefSeq" id="WP_093118961.1">
    <property type="nucleotide sequence ID" value="NZ_FODS01000015.1"/>
</dbReference>
<dbReference type="OrthoDB" id="7869508at2"/>
<keyword evidence="3" id="KW-1185">Reference proteome</keyword>
<proteinExistence type="predicted"/>
<evidence type="ECO:0008006" key="4">
    <source>
        <dbReference type="Google" id="ProtNLM"/>
    </source>
</evidence>
<feature type="transmembrane region" description="Helical" evidence="1">
    <location>
        <begin position="65"/>
        <end position="84"/>
    </location>
</feature>
<dbReference type="InterPro" id="IPR047784">
    <property type="entry name" value="TrgA"/>
</dbReference>
<gene>
    <name evidence="2" type="ORF">SAMN04490248_11525</name>
</gene>
<evidence type="ECO:0000313" key="3">
    <source>
        <dbReference type="Proteomes" id="UP000198893"/>
    </source>
</evidence>
<dbReference type="NCBIfam" id="NF033773">
    <property type="entry name" value="tellur_TrgA"/>
    <property type="match status" value="1"/>
</dbReference>
<keyword evidence="1" id="KW-1133">Transmembrane helix</keyword>
<keyword evidence="1" id="KW-0812">Transmembrane</keyword>
<keyword evidence="1" id="KW-0472">Membrane</keyword>
<organism evidence="2 3">
    <name type="scientific">Salinihabitans flavidus</name>
    <dbReference type="NCBI Taxonomy" id="569882"/>
    <lineage>
        <taxon>Bacteria</taxon>
        <taxon>Pseudomonadati</taxon>
        <taxon>Pseudomonadota</taxon>
        <taxon>Alphaproteobacteria</taxon>
        <taxon>Rhodobacterales</taxon>
        <taxon>Roseobacteraceae</taxon>
        <taxon>Salinihabitans</taxon>
    </lineage>
</organism>
<dbReference type="AlphaFoldDB" id="A0A1H8TDH1"/>
<dbReference type="Proteomes" id="UP000198893">
    <property type="component" value="Unassembled WGS sequence"/>
</dbReference>
<accession>A0A1H8TDH1</accession>
<feature type="transmembrane region" description="Helical" evidence="1">
    <location>
        <begin position="33"/>
        <end position="53"/>
    </location>
</feature>
<dbReference type="EMBL" id="FODS01000015">
    <property type="protein sequence ID" value="SEO88875.1"/>
    <property type="molecule type" value="Genomic_DNA"/>
</dbReference>
<sequence>MPTAARLVAAVFMAVLGAVVSELVKPELPEGTGFGYFTLVNAAIGAFVGWTTIGKRVGRGITAAINHGLTGAVVLVMLGLFVQGCNEMLRVAMRSRYDGPVEAVVSVFELMAKFGLYLLTPGIISALAIGGILAGLAAEGASRRWR</sequence>
<dbReference type="STRING" id="569882.SAMN04490248_11525"/>
<feature type="transmembrane region" description="Helical" evidence="1">
    <location>
        <begin position="114"/>
        <end position="138"/>
    </location>
</feature>
<protein>
    <recommendedName>
        <fullName evidence="4">Tellurium resistance protein</fullName>
    </recommendedName>
</protein>
<evidence type="ECO:0000313" key="2">
    <source>
        <dbReference type="EMBL" id="SEO88875.1"/>
    </source>
</evidence>
<evidence type="ECO:0000256" key="1">
    <source>
        <dbReference type="SAM" id="Phobius"/>
    </source>
</evidence>
<reference evidence="2 3" key="1">
    <citation type="submission" date="2016-10" db="EMBL/GenBank/DDBJ databases">
        <authorList>
            <person name="de Groot N.N."/>
        </authorList>
    </citation>
    <scope>NUCLEOTIDE SEQUENCE [LARGE SCALE GENOMIC DNA]</scope>
    <source>
        <strain evidence="2 3">DSM 27842</strain>
    </source>
</reference>